<protein>
    <submittedName>
        <fullName evidence="3">Uncharacterized protein</fullName>
    </submittedName>
</protein>
<dbReference type="OrthoDB" id="5980977at2759"/>
<keyword evidence="4" id="KW-1185">Reference proteome</keyword>
<name>A0A9X0DAR2_9CNID</name>
<keyword evidence="2" id="KW-0732">Signal</keyword>
<dbReference type="AlphaFoldDB" id="A0A9X0DAR2"/>
<proteinExistence type="predicted"/>
<feature type="region of interest" description="Disordered" evidence="1">
    <location>
        <begin position="25"/>
        <end position="65"/>
    </location>
</feature>
<reference evidence="3" key="1">
    <citation type="submission" date="2023-01" db="EMBL/GenBank/DDBJ databases">
        <title>Genome assembly of the deep-sea coral Lophelia pertusa.</title>
        <authorList>
            <person name="Herrera S."/>
            <person name="Cordes E."/>
        </authorList>
    </citation>
    <scope>NUCLEOTIDE SEQUENCE</scope>
    <source>
        <strain evidence="3">USNM1676648</strain>
        <tissue evidence="3">Polyp</tissue>
    </source>
</reference>
<feature type="compositionally biased region" description="Gly residues" evidence="1">
    <location>
        <begin position="26"/>
        <end position="51"/>
    </location>
</feature>
<gene>
    <name evidence="3" type="ORF">OS493_008278</name>
</gene>
<evidence type="ECO:0000313" key="4">
    <source>
        <dbReference type="Proteomes" id="UP001163046"/>
    </source>
</evidence>
<evidence type="ECO:0000313" key="3">
    <source>
        <dbReference type="EMBL" id="KAJ7393030.1"/>
    </source>
</evidence>
<organism evidence="3 4">
    <name type="scientific">Desmophyllum pertusum</name>
    <dbReference type="NCBI Taxonomy" id="174260"/>
    <lineage>
        <taxon>Eukaryota</taxon>
        <taxon>Metazoa</taxon>
        <taxon>Cnidaria</taxon>
        <taxon>Anthozoa</taxon>
        <taxon>Hexacorallia</taxon>
        <taxon>Scleractinia</taxon>
        <taxon>Caryophylliina</taxon>
        <taxon>Caryophylliidae</taxon>
        <taxon>Desmophyllum</taxon>
    </lineage>
</organism>
<dbReference type="EMBL" id="MU825399">
    <property type="protein sequence ID" value="KAJ7393030.1"/>
    <property type="molecule type" value="Genomic_DNA"/>
</dbReference>
<evidence type="ECO:0000256" key="2">
    <source>
        <dbReference type="SAM" id="SignalP"/>
    </source>
</evidence>
<evidence type="ECO:0000256" key="1">
    <source>
        <dbReference type="SAM" id="MobiDB-lite"/>
    </source>
</evidence>
<comment type="caution">
    <text evidence="3">The sequence shown here is derived from an EMBL/GenBank/DDBJ whole genome shotgun (WGS) entry which is preliminary data.</text>
</comment>
<accession>A0A9X0DAR2</accession>
<feature type="signal peptide" evidence="2">
    <location>
        <begin position="1"/>
        <end position="24"/>
    </location>
</feature>
<feature type="chain" id="PRO_5040754522" evidence="2">
    <location>
        <begin position="25"/>
        <end position="244"/>
    </location>
</feature>
<dbReference type="Proteomes" id="UP001163046">
    <property type="component" value="Unassembled WGS sequence"/>
</dbReference>
<feature type="compositionally biased region" description="Basic residues" evidence="1">
    <location>
        <begin position="52"/>
        <end position="62"/>
    </location>
</feature>
<sequence>MQVHTALLFVLLLVFVLLPDDVSTRGGRGGGGRSGGRSGGSRGGSRGGGSRGRFRSTTRRSGPKITKFTPIKAKSARSPVIVRQTRIGSRSQLFTGVVAGYFLHRYLLSNAPVYRVGFPVYGSYVKVPTNRAVRLSSEEERLLDTNGDFCLGKSSQKRSLRRGIDGNLVELYTTLTYKARENTTEFHGVNNTVSLEDIKEKGFVVTTRARYNVIIVDDSRCTQVEKKVEGTMVQMYETNPNGAS</sequence>